<dbReference type="OrthoDB" id="6504658at2"/>
<proteinExistence type="predicted"/>
<dbReference type="Proteomes" id="UP000198552">
    <property type="component" value="Unassembled WGS sequence"/>
</dbReference>
<evidence type="ECO:0000313" key="2">
    <source>
        <dbReference type="Proteomes" id="UP000198552"/>
    </source>
</evidence>
<reference evidence="2" key="1">
    <citation type="submission" date="2016-10" db="EMBL/GenBank/DDBJ databases">
        <authorList>
            <person name="Varghese N."/>
            <person name="Submissions S."/>
        </authorList>
    </citation>
    <scope>NUCLEOTIDE SEQUENCE [LARGE SCALE GENOMIC DNA]</scope>
    <source>
        <strain evidence="2">EPL6</strain>
    </source>
</reference>
<gene>
    <name evidence="1" type="ORF">SAMN05428957_104225</name>
</gene>
<dbReference type="STRING" id="1527607.SAMN05428957_104225"/>
<dbReference type="Gene3D" id="3.30.420.150">
    <property type="entry name" value="Exopolyphosphatase. Domain 2"/>
    <property type="match status" value="1"/>
</dbReference>
<dbReference type="AlphaFoldDB" id="A0A1G9SAG8"/>
<organism evidence="1 2">
    <name type="scientific">Oryzisolibacter propanilivorax</name>
    <dbReference type="NCBI Taxonomy" id="1527607"/>
    <lineage>
        <taxon>Bacteria</taxon>
        <taxon>Pseudomonadati</taxon>
        <taxon>Pseudomonadota</taxon>
        <taxon>Betaproteobacteria</taxon>
        <taxon>Burkholderiales</taxon>
        <taxon>Comamonadaceae</taxon>
        <taxon>Oryzisolibacter</taxon>
    </lineage>
</organism>
<keyword evidence="2" id="KW-1185">Reference proteome</keyword>
<dbReference type="RefSeq" id="WP_091568978.1">
    <property type="nucleotide sequence ID" value="NZ_FNHP01000004.1"/>
</dbReference>
<dbReference type="EMBL" id="FNHP01000004">
    <property type="protein sequence ID" value="SDM32476.1"/>
    <property type="molecule type" value="Genomic_DNA"/>
</dbReference>
<name>A0A1G9SAG8_9BURK</name>
<sequence>MTDTPAPPTTEDAPVLYRILADEVPAGSALTTLHIGGAHTTLASGHAAQAPLLLRTLDLGARVTAATRFAHQPPLPDELQAAGDAAQQAFAPLRERLALQSSLYTTDAGVRQIALAAGLEAQPELLLPLSALEALYQRLLQPGSDAEPGELAAPHFAAAVVILRACLLALGFDSITIRSDAAA</sequence>
<accession>A0A1G9SAG8</accession>
<evidence type="ECO:0000313" key="1">
    <source>
        <dbReference type="EMBL" id="SDM32476.1"/>
    </source>
</evidence>
<protein>
    <submittedName>
        <fullName evidence="1">Uncharacterized protein</fullName>
    </submittedName>
</protein>